<dbReference type="GO" id="GO:0060003">
    <property type="term" value="P:copper ion export"/>
    <property type="evidence" value="ECO:0007669"/>
    <property type="project" value="TreeGrafter"/>
</dbReference>
<dbReference type="AlphaFoldDB" id="A0A3L7DZ59"/>
<comment type="caution">
    <text evidence="3">The sequence shown here is derived from an EMBL/GenBank/DDBJ whole genome shotgun (WGS) entry which is preliminary data.</text>
</comment>
<protein>
    <recommendedName>
        <fullName evidence="5">Multidrug efflux pump subunit AcrA (Membrane-fusion protein)</fullName>
    </recommendedName>
</protein>
<reference evidence="3 4" key="1">
    <citation type="submission" date="2018-07" db="EMBL/GenBank/DDBJ databases">
        <title>Halioglobus sp. genome submission.</title>
        <authorList>
            <person name="Ye M.-Q."/>
            <person name="Du Z.-J."/>
        </authorList>
    </citation>
    <scope>NUCLEOTIDE SEQUENCE [LARGE SCALE GENOMIC DNA]</scope>
    <source>
        <strain evidence="3 4">U0301</strain>
    </source>
</reference>
<feature type="signal peptide" evidence="2">
    <location>
        <begin position="1"/>
        <end position="18"/>
    </location>
</feature>
<evidence type="ECO:0008006" key="5">
    <source>
        <dbReference type="Google" id="ProtNLM"/>
    </source>
</evidence>
<dbReference type="GO" id="GO:0046914">
    <property type="term" value="F:transition metal ion binding"/>
    <property type="evidence" value="ECO:0007669"/>
    <property type="project" value="TreeGrafter"/>
</dbReference>
<dbReference type="OrthoDB" id="5757429at2"/>
<evidence type="ECO:0000313" key="3">
    <source>
        <dbReference type="EMBL" id="RLQ22544.1"/>
    </source>
</evidence>
<dbReference type="GO" id="GO:0030288">
    <property type="term" value="C:outer membrane-bounded periplasmic space"/>
    <property type="evidence" value="ECO:0007669"/>
    <property type="project" value="TreeGrafter"/>
</dbReference>
<gene>
    <name evidence="3" type="ORF">DWB85_06030</name>
</gene>
<proteinExistence type="predicted"/>
<evidence type="ECO:0000256" key="1">
    <source>
        <dbReference type="ARBA" id="ARBA00022448"/>
    </source>
</evidence>
<keyword evidence="4" id="KW-1185">Reference proteome</keyword>
<sequence>MRVTLLLALLAWTLPTLAQSVATASLGALELSYEQVSAGDGFAGLPLAAEVTFRPGEAISLVTLARIQRINYLVAPGEKVTPGQLIAEMSGPEIHHFLTEYEVVAERYERARQRFDRNQKLYRTQAIDEARWIEISDSYYALQLEYEHLGHFRALLRPQGEDHAPISLVAPAAGRLQYTQGQPGIAQGDELALILPPQSLRLRVAVPIAGRHGLARLHHGACELPVESISKIADGFFLWAWSAPLEADCELLPGEQLMVTPYYAIEGYDIPRQALLHWNDRAAVLLRRDEQLQLVPVEVLGSTPAGYYVQSESALAGNEILITSVSAVQGILLGLGGE</sequence>
<keyword evidence="1" id="KW-0813">Transport</keyword>
<feature type="chain" id="PRO_5018238992" description="Multidrug efflux pump subunit AcrA (Membrane-fusion protein)" evidence="2">
    <location>
        <begin position="19"/>
        <end position="338"/>
    </location>
</feature>
<organism evidence="3 4">
    <name type="scientific">Seongchinamella sediminis</name>
    <dbReference type="NCBI Taxonomy" id="2283635"/>
    <lineage>
        <taxon>Bacteria</taxon>
        <taxon>Pseudomonadati</taxon>
        <taxon>Pseudomonadota</taxon>
        <taxon>Gammaproteobacteria</taxon>
        <taxon>Cellvibrionales</taxon>
        <taxon>Halieaceae</taxon>
        <taxon>Seongchinamella</taxon>
    </lineage>
</organism>
<dbReference type="Proteomes" id="UP000265509">
    <property type="component" value="Unassembled WGS sequence"/>
</dbReference>
<evidence type="ECO:0000256" key="2">
    <source>
        <dbReference type="SAM" id="SignalP"/>
    </source>
</evidence>
<dbReference type="GO" id="GO:0015679">
    <property type="term" value="P:plasma membrane copper ion transport"/>
    <property type="evidence" value="ECO:0007669"/>
    <property type="project" value="TreeGrafter"/>
</dbReference>
<evidence type="ECO:0000313" key="4">
    <source>
        <dbReference type="Proteomes" id="UP000265509"/>
    </source>
</evidence>
<accession>A0A3L7DZ59</accession>
<dbReference type="RefSeq" id="WP_117953315.1">
    <property type="nucleotide sequence ID" value="NZ_QRAN01000005.1"/>
</dbReference>
<dbReference type="InterPro" id="IPR051909">
    <property type="entry name" value="MFP_Cation_Efflux"/>
</dbReference>
<name>A0A3L7DZ59_9GAMM</name>
<dbReference type="PANTHER" id="PTHR30097">
    <property type="entry name" value="CATION EFFLUX SYSTEM PROTEIN CUSB"/>
    <property type="match status" value="1"/>
</dbReference>
<dbReference type="PANTHER" id="PTHR30097:SF4">
    <property type="entry name" value="SLR6042 PROTEIN"/>
    <property type="match status" value="1"/>
</dbReference>
<keyword evidence="2" id="KW-0732">Signal</keyword>
<dbReference type="EMBL" id="QRAN01000005">
    <property type="protein sequence ID" value="RLQ22544.1"/>
    <property type="molecule type" value="Genomic_DNA"/>
</dbReference>